<dbReference type="KEGG" id="vg:29064934"/>
<accession>A0A193GZ03</accession>
<reference evidence="1 2" key="1">
    <citation type="submission" date="2016-05" db="EMBL/GenBank/DDBJ databases">
        <authorList>
            <person name="Lavstsen T."/>
            <person name="Jespersen J.S."/>
        </authorList>
    </citation>
    <scope>NUCLEOTIDE SEQUENCE [LARGE SCALE GENOMIC DNA]</scope>
</reference>
<dbReference type="GeneID" id="29064934"/>
<keyword evidence="2" id="KW-1185">Reference proteome</keyword>
<dbReference type="EMBL" id="KX231828">
    <property type="protein sequence ID" value="ANN86135.1"/>
    <property type="molecule type" value="Genomic_DNA"/>
</dbReference>
<organism evidence="1 2">
    <name type="scientific">Enterobacter phage Arya</name>
    <dbReference type="NCBI Taxonomy" id="1864622"/>
    <lineage>
        <taxon>Viruses</taxon>
        <taxon>Duplodnaviria</taxon>
        <taxon>Heunggongvirae</taxon>
        <taxon>Uroviricota</taxon>
        <taxon>Caudoviricetes</taxon>
        <taxon>Iiscvirinae</taxon>
        <taxon>Aryavirus</taxon>
        <taxon>Aryavirus arya</taxon>
    </lineage>
</organism>
<name>A0A193GZ03_9CAUD</name>
<dbReference type="RefSeq" id="YP_009284291.1">
    <property type="nucleotide sequence ID" value="NC_031048.1"/>
</dbReference>
<dbReference type="OrthoDB" id="20797at10239"/>
<reference evidence="1 2" key="2">
    <citation type="submission" date="2016-07" db="EMBL/GenBank/DDBJ databases">
        <title>Whole genome sequeicing and characterization of Enterobacter phage Arya isolated from the termite gut.</title>
        <authorList>
            <person name="Tikhe C."/>
            <person name="Husseneder C."/>
        </authorList>
    </citation>
    <scope>NUCLEOTIDE SEQUENCE [LARGE SCALE GENOMIC DNA]</scope>
</reference>
<protein>
    <submittedName>
        <fullName evidence="1">Uncharacterized protein</fullName>
    </submittedName>
</protein>
<dbReference type="Proteomes" id="UP000201689">
    <property type="component" value="Segment"/>
</dbReference>
<gene>
    <name evidence="1" type="ORF">BI096_gp27</name>
</gene>
<evidence type="ECO:0000313" key="1">
    <source>
        <dbReference type="EMBL" id="ANN86135.1"/>
    </source>
</evidence>
<evidence type="ECO:0000313" key="2">
    <source>
        <dbReference type="Proteomes" id="UP000201689"/>
    </source>
</evidence>
<proteinExistence type="predicted"/>
<sequence>MNTSKSLLAILVEELPKLGGWPDCCHAITQDSDAAINTYNSADGLELNQYGTWRSLDSWMDYCITAKNAPCLASDYATAIITRDQYEAALADTATTDGWIDWAGGECPVERGTLVDVRYRDSTAYPDKYGTPALVAGGYGATDRHWLREGMRNDIIAYRLHQPQDANSRANDDRLEADLNECIGQPQSNEHARDEILYELANFAASTVTSLDIGVATNIAIWLSDKGYRKQ</sequence>